<reference evidence="5" key="2">
    <citation type="submission" date="2020-09" db="EMBL/GenBank/DDBJ databases">
        <authorList>
            <person name="Sun Q."/>
            <person name="Zhou Y."/>
        </authorList>
    </citation>
    <scope>NUCLEOTIDE SEQUENCE</scope>
    <source>
        <strain evidence="5">CGMCC 1.7086</strain>
    </source>
</reference>
<dbReference type="EMBL" id="BMLS01000002">
    <property type="protein sequence ID" value="GGO67966.1"/>
    <property type="molecule type" value="Genomic_DNA"/>
</dbReference>
<protein>
    <recommendedName>
        <fullName evidence="3">Probable deoxyguanosinetriphosphate triphosphohydrolase</fullName>
        <shortName evidence="3">dGTP triphosphohydrolase</shortName>
        <shortName evidence="3">dGTPase</shortName>
        <ecNumber evidence="3">3.1.5.1</ecNumber>
    </recommendedName>
</protein>
<reference evidence="5" key="1">
    <citation type="journal article" date="2014" name="Int. J. Syst. Evol. Microbiol.">
        <title>Complete genome sequence of Corynebacterium casei LMG S-19264T (=DSM 44701T), isolated from a smear-ripened cheese.</title>
        <authorList>
            <consortium name="US DOE Joint Genome Institute (JGI-PGF)"/>
            <person name="Walter F."/>
            <person name="Albersmeier A."/>
            <person name="Kalinowski J."/>
            <person name="Ruckert C."/>
        </authorList>
    </citation>
    <scope>NUCLEOTIDE SEQUENCE</scope>
    <source>
        <strain evidence="5">CGMCC 1.7086</strain>
    </source>
</reference>
<dbReference type="InterPro" id="IPR006261">
    <property type="entry name" value="dGTPase"/>
</dbReference>
<keyword evidence="6" id="KW-1185">Reference proteome</keyword>
<gene>
    <name evidence="3 5" type="primary">dgt</name>
    <name evidence="5" type="ORF">GCM10010982_15780</name>
</gene>
<evidence type="ECO:0000259" key="4">
    <source>
        <dbReference type="PROSITE" id="PS51831"/>
    </source>
</evidence>
<keyword evidence="2 3" id="KW-0460">Magnesium</keyword>
<evidence type="ECO:0000313" key="6">
    <source>
        <dbReference type="Proteomes" id="UP000606935"/>
    </source>
</evidence>
<dbReference type="CDD" id="cd00077">
    <property type="entry name" value="HDc"/>
    <property type="match status" value="1"/>
</dbReference>
<dbReference type="PROSITE" id="PS51831">
    <property type="entry name" value="HD"/>
    <property type="match status" value="1"/>
</dbReference>
<comment type="caution">
    <text evidence="3">As this bacterium is not an Enterobacterale, this protein may not have a true dGTPase activity.</text>
</comment>
<sequence length="496" mass="56690">MTIDFRRKLSTTRPYSKQSESPVLDIRKLERALESDRGRIIQSAAIRRLQQKTQVFPLERNAAVRSRLTHSLEVQQTGRFLVRTLYDKLGDKAADYGLDGLERALESLVEMACLMHDIGNPPFGHFGEAAITKWFRDHLHNLPVFAGLTDSALKQKILADLSSFEGNAQAIRLVHSLLGLNLTYMQAACVLKYTRPAYEPKPEKGEPLHYLRKKPGYYLSEQGYVEALQNQLALGQYCRYPLAYLMEAADDISYCLADIEDGVEKGLLSYPHLTRLLIEEFDGAKGLADVPFLPGNGREPRSFRQVMDYVLKRAEQEPLNKAHQYFMWLRVSLIHPLVQHGADAFLANIEQIYRGDFNRALLEDDSLNHHLIETFKKVAIKHIFSVPEVETLELQGYRIISELLNQYRPLLALSREDFQQVIDGGHRDLLIESRLAKRLANKHVSAYQLALQGLPAEADILLWEGYYRCRLIQDMVSGMTDQYALDEYRELLALSA</sequence>
<dbReference type="PANTHER" id="PTHR11373:SF32">
    <property type="entry name" value="DEOXYGUANOSINETRIPHOSPHATE TRIPHOSPHOHYDROLASE"/>
    <property type="match status" value="1"/>
</dbReference>
<proteinExistence type="inferred from homology"/>
<dbReference type="InterPro" id="IPR003607">
    <property type="entry name" value="HD/PDEase_dom"/>
</dbReference>
<dbReference type="NCBIfam" id="NF003429">
    <property type="entry name" value="PRK04926.1"/>
    <property type="match status" value="1"/>
</dbReference>
<comment type="caution">
    <text evidence="5">The sequence shown here is derived from an EMBL/GenBank/DDBJ whole genome shotgun (WGS) entry which is preliminary data.</text>
</comment>
<comment type="catalytic activity">
    <reaction evidence="3">
        <text>dGTP + H2O = 2'-deoxyguanosine + triphosphate + H(+)</text>
        <dbReference type="Rhea" id="RHEA:15193"/>
        <dbReference type="ChEBI" id="CHEBI:15377"/>
        <dbReference type="ChEBI" id="CHEBI:15378"/>
        <dbReference type="ChEBI" id="CHEBI:17172"/>
        <dbReference type="ChEBI" id="CHEBI:18036"/>
        <dbReference type="ChEBI" id="CHEBI:61429"/>
        <dbReference type="EC" id="3.1.5.1"/>
    </reaction>
</comment>
<keyword evidence="1 3" id="KW-0378">Hydrolase</keyword>
<dbReference type="InterPro" id="IPR020779">
    <property type="entry name" value="dNTPase_1"/>
</dbReference>
<organism evidence="5 6">
    <name type="scientific">Bowmanella pacifica</name>
    <dbReference type="NCBI Taxonomy" id="502051"/>
    <lineage>
        <taxon>Bacteria</taxon>
        <taxon>Pseudomonadati</taxon>
        <taxon>Pseudomonadota</taxon>
        <taxon>Gammaproteobacteria</taxon>
        <taxon>Alteromonadales</taxon>
        <taxon>Alteromonadaceae</taxon>
        <taxon>Bowmanella</taxon>
    </lineage>
</organism>
<dbReference type="SUPFAM" id="SSF109604">
    <property type="entry name" value="HD-domain/PDEase-like"/>
    <property type="match status" value="1"/>
</dbReference>
<comment type="cofactor">
    <cofactor evidence="3">
        <name>Mg(2+)</name>
        <dbReference type="ChEBI" id="CHEBI:18420"/>
    </cofactor>
</comment>
<dbReference type="Gene3D" id="1.10.3410.10">
    <property type="entry name" value="putative deoxyguanosinetriphosphate triphosphohydrolase like domain"/>
    <property type="match status" value="1"/>
</dbReference>
<comment type="function">
    <text evidence="3">dGTPase preferentially hydrolyzes dGTP over the other canonical NTPs.</text>
</comment>
<dbReference type="Proteomes" id="UP000606935">
    <property type="component" value="Unassembled WGS sequence"/>
</dbReference>
<dbReference type="PANTHER" id="PTHR11373">
    <property type="entry name" value="DEOXYNUCLEOSIDE TRIPHOSPHATE TRIPHOSPHOHYDROLASE"/>
    <property type="match status" value="1"/>
</dbReference>
<dbReference type="Pfam" id="PF01966">
    <property type="entry name" value="HD"/>
    <property type="match status" value="1"/>
</dbReference>
<dbReference type="AlphaFoldDB" id="A0A918DHX3"/>
<dbReference type="RefSeq" id="WP_188692880.1">
    <property type="nucleotide sequence ID" value="NZ_BMLS01000002.1"/>
</dbReference>
<dbReference type="SMART" id="SM00471">
    <property type="entry name" value="HDc"/>
    <property type="match status" value="1"/>
</dbReference>
<dbReference type="InterPro" id="IPR023293">
    <property type="entry name" value="dGTP_triP_hydro_central_sf"/>
</dbReference>
<evidence type="ECO:0000256" key="3">
    <source>
        <dbReference type="HAMAP-Rule" id="MF_00030"/>
    </source>
</evidence>
<evidence type="ECO:0000313" key="5">
    <source>
        <dbReference type="EMBL" id="GGO67966.1"/>
    </source>
</evidence>
<dbReference type="GO" id="GO:0006203">
    <property type="term" value="P:dGTP catabolic process"/>
    <property type="evidence" value="ECO:0007669"/>
    <property type="project" value="InterPro"/>
</dbReference>
<dbReference type="GO" id="GO:0008832">
    <property type="term" value="F:dGTPase activity"/>
    <property type="evidence" value="ECO:0007669"/>
    <property type="project" value="UniProtKB-UniRule"/>
</dbReference>
<evidence type="ECO:0000256" key="2">
    <source>
        <dbReference type="ARBA" id="ARBA00022842"/>
    </source>
</evidence>
<dbReference type="InterPro" id="IPR006674">
    <property type="entry name" value="HD_domain"/>
</dbReference>
<accession>A0A918DHX3</accession>
<dbReference type="EC" id="3.1.5.1" evidence="3"/>
<comment type="similarity">
    <text evidence="3">Belongs to the dGTPase family. Type 1 subfamily.</text>
</comment>
<dbReference type="NCBIfam" id="TIGR01353">
    <property type="entry name" value="dGTP_triPase"/>
    <property type="match status" value="1"/>
</dbReference>
<name>A0A918DHX3_9ALTE</name>
<feature type="domain" description="HD" evidence="4">
    <location>
        <begin position="67"/>
        <end position="255"/>
    </location>
</feature>
<dbReference type="Gene3D" id="1.10.3210.10">
    <property type="entry name" value="Hypothetical protein af1432"/>
    <property type="match status" value="2"/>
</dbReference>
<dbReference type="GO" id="GO:0000287">
    <property type="term" value="F:magnesium ion binding"/>
    <property type="evidence" value="ECO:0007669"/>
    <property type="project" value="UniProtKB-UniRule"/>
</dbReference>
<dbReference type="HAMAP" id="MF_00030">
    <property type="entry name" value="dGTPase_type1"/>
    <property type="match status" value="1"/>
</dbReference>
<evidence type="ECO:0000256" key="1">
    <source>
        <dbReference type="ARBA" id="ARBA00022801"/>
    </source>
</evidence>
<dbReference type="InterPro" id="IPR050135">
    <property type="entry name" value="dGTPase-like"/>
</dbReference>